<dbReference type="Proteomes" id="UP001552299">
    <property type="component" value="Unassembled WGS sequence"/>
</dbReference>
<protein>
    <recommendedName>
        <fullName evidence="9">Dof zinc finger protein</fullName>
    </recommendedName>
</protein>
<comment type="function">
    <text evidence="9">Transcription factor that binds specifically to a 5'-AA[AG]G-3' consensus core sequence.</text>
</comment>
<evidence type="ECO:0000256" key="9">
    <source>
        <dbReference type="RuleBase" id="RU369094"/>
    </source>
</evidence>
<keyword evidence="6 9" id="KW-0804">Transcription</keyword>
<dbReference type="GO" id="GO:0005634">
    <property type="term" value="C:nucleus"/>
    <property type="evidence" value="ECO:0007669"/>
    <property type="project" value="UniProtKB-SubCell"/>
</dbReference>
<evidence type="ECO:0000256" key="10">
    <source>
        <dbReference type="SAM" id="Phobius"/>
    </source>
</evidence>
<dbReference type="GO" id="GO:0003700">
    <property type="term" value="F:DNA-binding transcription factor activity"/>
    <property type="evidence" value="ECO:0007669"/>
    <property type="project" value="UniProtKB-UniRule"/>
</dbReference>
<evidence type="ECO:0000256" key="7">
    <source>
        <dbReference type="ARBA" id="ARBA00023242"/>
    </source>
</evidence>
<dbReference type="GO" id="GO:0003677">
    <property type="term" value="F:DNA binding"/>
    <property type="evidence" value="ECO:0007669"/>
    <property type="project" value="UniProtKB-UniRule"/>
</dbReference>
<dbReference type="PROSITE" id="PS01361">
    <property type="entry name" value="ZF_DOF_1"/>
    <property type="match status" value="1"/>
</dbReference>
<dbReference type="InterPro" id="IPR003851">
    <property type="entry name" value="Znf_Dof"/>
</dbReference>
<keyword evidence="2 8" id="KW-0863">Zinc-finger</keyword>
<dbReference type="GO" id="GO:0008270">
    <property type="term" value="F:zinc ion binding"/>
    <property type="evidence" value="ECO:0007669"/>
    <property type="project" value="UniProtKB-KW"/>
</dbReference>
<keyword evidence="5 8" id="KW-0238">DNA-binding</keyword>
<keyword evidence="13" id="KW-1185">Reference proteome</keyword>
<comment type="subcellular location">
    <subcellularLocation>
        <location evidence="8 9">Nucleus</location>
    </subcellularLocation>
</comment>
<reference evidence="12 13" key="1">
    <citation type="journal article" date="2024" name="Plant Biotechnol. J.">
        <title>Dendrobium thyrsiflorum genome and its molecular insights into genes involved in important horticultural traits.</title>
        <authorList>
            <person name="Chen B."/>
            <person name="Wang J.Y."/>
            <person name="Zheng P.J."/>
            <person name="Li K.L."/>
            <person name="Liang Y.M."/>
            <person name="Chen X.F."/>
            <person name="Zhang C."/>
            <person name="Zhao X."/>
            <person name="He X."/>
            <person name="Zhang G.Q."/>
            <person name="Liu Z.J."/>
            <person name="Xu Q."/>
        </authorList>
    </citation>
    <scope>NUCLEOTIDE SEQUENCE [LARGE SCALE GENOMIC DNA]</scope>
    <source>
        <strain evidence="12">GZMU011</strain>
    </source>
</reference>
<keyword evidence="1 9" id="KW-0479">Metal-binding</keyword>
<keyword evidence="10" id="KW-0812">Transmembrane</keyword>
<gene>
    <name evidence="12" type="ORF">M5K25_004197</name>
</gene>
<organism evidence="12 13">
    <name type="scientific">Dendrobium thyrsiflorum</name>
    <name type="common">Pinecone-like raceme dendrobium</name>
    <name type="synonym">Orchid</name>
    <dbReference type="NCBI Taxonomy" id="117978"/>
    <lineage>
        <taxon>Eukaryota</taxon>
        <taxon>Viridiplantae</taxon>
        <taxon>Streptophyta</taxon>
        <taxon>Embryophyta</taxon>
        <taxon>Tracheophyta</taxon>
        <taxon>Spermatophyta</taxon>
        <taxon>Magnoliopsida</taxon>
        <taxon>Liliopsida</taxon>
        <taxon>Asparagales</taxon>
        <taxon>Orchidaceae</taxon>
        <taxon>Epidendroideae</taxon>
        <taxon>Malaxideae</taxon>
        <taxon>Dendrobiinae</taxon>
        <taxon>Dendrobium</taxon>
    </lineage>
</organism>
<keyword evidence="7 8" id="KW-0539">Nucleus</keyword>
<evidence type="ECO:0000256" key="6">
    <source>
        <dbReference type="ARBA" id="ARBA00023163"/>
    </source>
</evidence>
<name>A0ABD0VSZ4_DENTH</name>
<evidence type="ECO:0000256" key="4">
    <source>
        <dbReference type="ARBA" id="ARBA00023015"/>
    </source>
</evidence>
<dbReference type="PROSITE" id="PS50884">
    <property type="entry name" value="ZF_DOF_2"/>
    <property type="match status" value="1"/>
</dbReference>
<keyword evidence="4 9" id="KW-0805">Transcription regulation</keyword>
<evidence type="ECO:0000256" key="5">
    <source>
        <dbReference type="ARBA" id="ARBA00023125"/>
    </source>
</evidence>
<keyword evidence="10" id="KW-1133">Transmembrane helix</keyword>
<accession>A0ABD0VSZ4</accession>
<feature type="domain" description="Dof-type" evidence="11">
    <location>
        <begin position="99"/>
        <end position="153"/>
    </location>
</feature>
<evidence type="ECO:0000256" key="3">
    <source>
        <dbReference type="ARBA" id="ARBA00022833"/>
    </source>
</evidence>
<feature type="transmembrane region" description="Helical" evidence="10">
    <location>
        <begin position="6"/>
        <end position="25"/>
    </location>
</feature>
<dbReference type="InterPro" id="IPR045174">
    <property type="entry name" value="Dof"/>
</dbReference>
<proteinExistence type="predicted"/>
<evidence type="ECO:0000313" key="13">
    <source>
        <dbReference type="Proteomes" id="UP001552299"/>
    </source>
</evidence>
<keyword evidence="3 9" id="KW-0862">Zinc</keyword>
<dbReference type="PANTHER" id="PTHR31992">
    <property type="entry name" value="DOF ZINC FINGER PROTEIN DOF1.4-RELATED"/>
    <property type="match status" value="1"/>
</dbReference>
<comment type="caution">
    <text evidence="12">The sequence shown here is derived from an EMBL/GenBank/DDBJ whole genome shotgun (WGS) entry which is preliminary data.</text>
</comment>
<sequence length="207" mass="23881">MEWRTIFPGLVTMSLLLCFGIVGVVNKETPRNSFSSRTWCAWMEITNGHQYQTMTSYTLNEVVPVLSCLKASVSSPYQLHEEINPSPKFQSQSESQQALKCPRCDSLNTKFCYYNNYSLSQPRYFCKSCRRYWTKGGSLRNIPIGRSALRLLKKIRSWFITSRSIDMAVGELFLSLLVKMDQLLEAKYQEGQVKMIYVGMFIISNVM</sequence>
<keyword evidence="10" id="KW-0472">Membrane</keyword>
<dbReference type="EMBL" id="JANQDX010000004">
    <property type="protein sequence ID" value="KAL0925827.1"/>
    <property type="molecule type" value="Genomic_DNA"/>
</dbReference>
<dbReference type="AlphaFoldDB" id="A0ABD0VSZ4"/>
<evidence type="ECO:0000256" key="2">
    <source>
        <dbReference type="ARBA" id="ARBA00022771"/>
    </source>
</evidence>
<evidence type="ECO:0000256" key="8">
    <source>
        <dbReference type="PROSITE-ProRule" id="PRU00071"/>
    </source>
</evidence>
<evidence type="ECO:0000313" key="12">
    <source>
        <dbReference type="EMBL" id="KAL0925827.1"/>
    </source>
</evidence>
<evidence type="ECO:0000259" key="11">
    <source>
        <dbReference type="PROSITE" id="PS50884"/>
    </source>
</evidence>
<evidence type="ECO:0000256" key="1">
    <source>
        <dbReference type="ARBA" id="ARBA00022723"/>
    </source>
</evidence>
<dbReference type="Pfam" id="PF02701">
    <property type="entry name" value="Zn_ribbon_Dof"/>
    <property type="match status" value="1"/>
</dbReference>